<comment type="subcellular location">
    <subcellularLocation>
        <location evidence="1">Cytoplasm</location>
        <location evidence="1">Cytosol</location>
    </subcellularLocation>
</comment>
<dbReference type="InterPro" id="IPR036866">
    <property type="entry name" value="RibonucZ/Hydroxyglut_hydro"/>
</dbReference>
<dbReference type="InterPro" id="IPR001279">
    <property type="entry name" value="Metallo-B-lactamas"/>
</dbReference>
<evidence type="ECO:0000256" key="5">
    <source>
        <dbReference type="ARBA" id="ARBA00044690"/>
    </source>
</evidence>
<evidence type="ECO:0000256" key="2">
    <source>
        <dbReference type="ARBA" id="ARBA00011738"/>
    </source>
</evidence>
<dbReference type="Proteomes" id="UP000887578">
    <property type="component" value="Unplaced"/>
</dbReference>
<dbReference type="InterPro" id="IPR039344">
    <property type="entry name" value="MBLAC1"/>
</dbReference>
<dbReference type="Gene3D" id="3.60.15.10">
    <property type="entry name" value="Ribonuclease Z/Hydroxyacylglutathione hydrolase-like"/>
    <property type="match status" value="1"/>
</dbReference>
<dbReference type="CDD" id="cd07711">
    <property type="entry name" value="MBLAC1-like_MBL-fold"/>
    <property type="match status" value="1"/>
</dbReference>
<reference evidence="10" key="1">
    <citation type="submission" date="2022-11" db="UniProtKB">
        <authorList>
            <consortium name="WormBaseParasite"/>
        </authorList>
    </citation>
    <scope>IDENTIFICATION</scope>
</reference>
<dbReference type="PANTHER" id="PTHR23200">
    <property type="entry name" value="METALLO-BETA-LACTAMASE DOMAIN-CONTAINING PROTEIN 1"/>
    <property type="match status" value="1"/>
</dbReference>
<dbReference type="Pfam" id="PF00753">
    <property type="entry name" value="Lactamase_B"/>
    <property type="match status" value="1"/>
</dbReference>
<evidence type="ECO:0000256" key="3">
    <source>
        <dbReference type="ARBA" id="ARBA00014856"/>
    </source>
</evidence>
<accession>A0A914QER7</accession>
<evidence type="ECO:0000256" key="7">
    <source>
        <dbReference type="SAM" id="MobiDB-lite"/>
    </source>
</evidence>
<evidence type="ECO:0000256" key="6">
    <source>
        <dbReference type="ARBA" id="ARBA00045869"/>
    </source>
</evidence>
<dbReference type="GO" id="GO:0005829">
    <property type="term" value="C:cytosol"/>
    <property type="evidence" value="ECO:0007669"/>
    <property type="project" value="UniProtKB-SubCell"/>
</dbReference>
<feature type="domain" description="Metallo-beta-lactamase" evidence="8">
    <location>
        <begin position="299"/>
        <end position="468"/>
    </location>
</feature>
<dbReference type="SUPFAM" id="SSF56281">
    <property type="entry name" value="Metallo-hydrolase/oxidoreductase"/>
    <property type="match status" value="1"/>
</dbReference>
<dbReference type="AlphaFoldDB" id="A0A914QER7"/>
<dbReference type="PANTHER" id="PTHR23200:SF48">
    <property type="entry name" value="METALLO-BETA-LACTAMASE DOMAIN-CONTAINING PROTEIN 1"/>
    <property type="match status" value="1"/>
</dbReference>
<evidence type="ECO:0000256" key="4">
    <source>
        <dbReference type="ARBA" id="ARBA00032988"/>
    </source>
</evidence>
<feature type="region of interest" description="Disordered" evidence="7">
    <location>
        <begin position="26"/>
        <end position="52"/>
    </location>
</feature>
<comment type="function">
    <text evidence="6">Endoribonuclease that catalyzes the hydrolysis of histone-coding pre-mRNA 3'-end. Involved in histone pre-mRNA processing during the S-phase of the cell cycle, which is required for entering/progressing through S-phase. Cleaves histone pre-mRNA at a major and a minor cleavage site after the 5'-ACCCA-3' and the 5'-ACCCACA-3' sequence, respectively, and located downstream of the stem-loop. May require the presence of the HDE element located at the histone pre-RNA 3'-end to avoid non-specific cleavage.</text>
</comment>
<feature type="compositionally biased region" description="Basic residues" evidence="7">
    <location>
        <begin position="36"/>
        <end position="45"/>
    </location>
</feature>
<organism evidence="9 10">
    <name type="scientific">Panagrolaimus davidi</name>
    <dbReference type="NCBI Taxonomy" id="227884"/>
    <lineage>
        <taxon>Eukaryota</taxon>
        <taxon>Metazoa</taxon>
        <taxon>Ecdysozoa</taxon>
        <taxon>Nematoda</taxon>
        <taxon>Chromadorea</taxon>
        <taxon>Rhabditida</taxon>
        <taxon>Tylenchina</taxon>
        <taxon>Panagrolaimomorpha</taxon>
        <taxon>Panagrolaimoidea</taxon>
        <taxon>Panagrolaimidae</taxon>
        <taxon>Panagrolaimus</taxon>
    </lineage>
</organism>
<proteinExistence type="predicted"/>
<dbReference type="WBParaSite" id="PDA_v2.g3019.t1">
    <property type="protein sequence ID" value="PDA_v2.g3019.t1"/>
    <property type="gene ID" value="PDA_v2.g3019"/>
</dbReference>
<protein>
    <recommendedName>
        <fullName evidence="3">Metallo-beta-lactamase domain-containing protein 1</fullName>
    </recommendedName>
    <alternativeName>
        <fullName evidence="4">Endoribonuclease MBLAC1</fullName>
    </alternativeName>
</protein>
<evidence type="ECO:0000313" key="9">
    <source>
        <dbReference type="Proteomes" id="UP000887578"/>
    </source>
</evidence>
<evidence type="ECO:0000313" key="10">
    <source>
        <dbReference type="WBParaSite" id="PDA_v2.g3019.t1"/>
    </source>
</evidence>
<dbReference type="SMART" id="SM00849">
    <property type="entry name" value="Lactamase_B"/>
    <property type="match status" value="1"/>
</dbReference>
<name>A0A914QER7_9BILA</name>
<comment type="subunit">
    <text evidence="2">Homodimer.</text>
</comment>
<evidence type="ECO:0000256" key="1">
    <source>
        <dbReference type="ARBA" id="ARBA00004514"/>
    </source>
</evidence>
<keyword evidence="9" id="KW-1185">Reference proteome</keyword>
<feature type="region of interest" description="Disordered" evidence="7">
    <location>
        <begin position="68"/>
        <end position="106"/>
    </location>
</feature>
<evidence type="ECO:0000259" key="8">
    <source>
        <dbReference type="SMART" id="SM00849"/>
    </source>
</evidence>
<comment type="catalytic activity">
    <reaction evidence="5">
        <text>a ribonucleotidyl-ribonucleotide-RNA + H2O = a 3'-end ribonucleotide-RNA + a 5'-end 5'-phospho-ribonucleoside-RNA + H(+)</text>
        <dbReference type="Rhea" id="RHEA:68096"/>
        <dbReference type="Rhea" id="RHEA-COMP:15179"/>
        <dbReference type="Rhea" id="RHEA-COMP:17355"/>
        <dbReference type="Rhea" id="RHEA-COMP:17428"/>
        <dbReference type="ChEBI" id="CHEBI:15377"/>
        <dbReference type="ChEBI" id="CHEBI:15378"/>
        <dbReference type="ChEBI" id="CHEBI:74896"/>
        <dbReference type="ChEBI" id="CHEBI:138282"/>
        <dbReference type="ChEBI" id="CHEBI:173118"/>
    </reaction>
    <physiologicalReaction direction="left-to-right" evidence="5">
        <dbReference type="Rhea" id="RHEA:68097"/>
    </physiologicalReaction>
</comment>
<sequence length="501" mass="56009">MSKFEIVPLSELLKPGESLVIPTFITPSTTTTTTQRPKKRKHFRRPTTTQEPSNVDFEELAKILQRFRQSQTTPAAPPPSTTTTPRPQSVPPTTPFHSIPKASIPRPHLRHQGLSTVVEQTIPEFQEFVVSPLQEKWKGMASPLLPTSAEKQKNNLIGEINIRPSKFQSPPPPSTLPPTLIPMSEQSDLLFPQKPSGSDQLVAITQEEWEEKMREISRKLGNYLMSVKKKKEQEGTLSKGSYQVNGVQQQEFRPSVLNFGQGKTSSKSPIKHRASSKAYVTLLREGFFHQIDSNQFSFVASITLIRDSGKVILVDTGLATDINGRTDLIQKLSQLNIAPPLVDYVITTHGHPDHSGNTNDFPDSIHYQGNLVHYRTKFNISELAHSNSTFLTPNVKIIKTPGHTSEDISVIVSNTDKYGTIAISGDIFISDKDIDFPMMWKKFSHDIHEQEHSRRELICAANFIVPGHGKVFKVSSEIKNGVNCGNSENGRNHGFPRGRFN</sequence>